<dbReference type="AlphaFoldDB" id="A0A844HNV3"/>
<dbReference type="PANTHER" id="PTHR36509:SF2">
    <property type="entry name" value="BLL3101 PROTEIN"/>
    <property type="match status" value="1"/>
</dbReference>
<dbReference type="Pfam" id="PF06742">
    <property type="entry name" value="DUF1214"/>
    <property type="match status" value="1"/>
</dbReference>
<feature type="signal peptide" evidence="1">
    <location>
        <begin position="1"/>
        <end position="27"/>
    </location>
</feature>
<dbReference type="EMBL" id="WMIG01000010">
    <property type="protein sequence ID" value="MTH60789.1"/>
    <property type="molecule type" value="Genomic_DNA"/>
</dbReference>
<feature type="domain" description="DUF1214" evidence="2">
    <location>
        <begin position="330"/>
        <end position="441"/>
    </location>
</feature>
<gene>
    <name evidence="4" type="ORF">GL300_16360</name>
</gene>
<sequence length="459" mass="50240">MNRRELLQSAALIAVLPMLGHAQTAPAGDVATTAHDAYIHLFPMVENYLSIYQWMLDPSGSQYKGPPNAVHNEARVYTPADTGVVTPNSDTPYSYLMMDLRAEPLVLTLPQIEPGRYYSAQLIDLYTDNVDYLGTRVDGNDGGDFLIAGPDWKGDPPKGVKRVIRMPTHLALAFFRTQLMGSDDMPRVQEIQKGYLAEPLSSFTGAAAPPAAPAIDWPRISRETAQPDFWKYANFLLQFAPPLPWEGDLRARFATIGIAPGAPWPPEGMTPETLAAITTAADAAKAELEDRAHKLTSSAGMFGTPEEMRGKDVERAVAALAGLYGNSTAEALYPNFPLDAQGNPLDGSKSNYRLTFTKDAMPPVDAFWSVTMYDGKTRFLVDNPLNRYLINSPMLPGLKTAKDGSLTLYLQHESPGPDLETNWLPAPDGPMNVVMRLYLPKPAAIDGSWKQPPLEPVPK</sequence>
<evidence type="ECO:0000313" key="4">
    <source>
        <dbReference type="EMBL" id="MTH60789.1"/>
    </source>
</evidence>
<dbReference type="Proteomes" id="UP000449846">
    <property type="component" value="Unassembled WGS sequence"/>
</dbReference>
<keyword evidence="1" id="KW-0732">Signal</keyword>
<evidence type="ECO:0000313" key="5">
    <source>
        <dbReference type="Proteomes" id="UP000449846"/>
    </source>
</evidence>
<name>A0A844HNV3_9RHOB</name>
<dbReference type="InterPro" id="IPR037049">
    <property type="entry name" value="DUF1214_C_sf"/>
</dbReference>
<keyword evidence="5" id="KW-1185">Reference proteome</keyword>
<proteinExistence type="predicted"/>
<dbReference type="InterPro" id="IPR010679">
    <property type="entry name" value="DUF1254"/>
</dbReference>
<dbReference type="Gene3D" id="2.60.40.1610">
    <property type="entry name" value="Domain of unknown function DUF1254"/>
    <property type="match status" value="1"/>
</dbReference>
<feature type="domain" description="DUF1254" evidence="3">
    <location>
        <begin position="68"/>
        <end position="199"/>
    </location>
</feature>
<feature type="chain" id="PRO_5032745864" evidence="1">
    <location>
        <begin position="28"/>
        <end position="459"/>
    </location>
</feature>
<dbReference type="InterPro" id="IPR010621">
    <property type="entry name" value="DUF1214"/>
</dbReference>
<evidence type="ECO:0000259" key="2">
    <source>
        <dbReference type="Pfam" id="PF06742"/>
    </source>
</evidence>
<comment type="caution">
    <text evidence="4">The sequence shown here is derived from an EMBL/GenBank/DDBJ whole genome shotgun (WGS) entry which is preliminary data.</text>
</comment>
<evidence type="ECO:0000256" key="1">
    <source>
        <dbReference type="SAM" id="SignalP"/>
    </source>
</evidence>
<dbReference type="Gene3D" id="2.60.120.600">
    <property type="entry name" value="Domain of unknown function DUF1214, C-terminal domain"/>
    <property type="match status" value="1"/>
</dbReference>
<reference evidence="4 5" key="1">
    <citation type="submission" date="2019-11" db="EMBL/GenBank/DDBJ databases">
        <authorList>
            <person name="Dong K."/>
        </authorList>
    </citation>
    <scope>NUCLEOTIDE SEQUENCE [LARGE SCALE GENOMIC DNA]</scope>
    <source>
        <strain evidence="4 5">NBRC 112902</strain>
    </source>
</reference>
<accession>A0A844HNV3</accession>
<dbReference type="InterPro" id="IPR037050">
    <property type="entry name" value="DUF1254_sf"/>
</dbReference>
<evidence type="ECO:0000259" key="3">
    <source>
        <dbReference type="Pfam" id="PF06863"/>
    </source>
</evidence>
<dbReference type="PANTHER" id="PTHR36509">
    <property type="entry name" value="BLL3101 PROTEIN"/>
    <property type="match status" value="1"/>
</dbReference>
<dbReference type="RefSeq" id="WP_155040729.1">
    <property type="nucleotide sequence ID" value="NZ_JBHGCD010000017.1"/>
</dbReference>
<dbReference type="SUPFAM" id="SSF160935">
    <property type="entry name" value="VPA0735-like"/>
    <property type="match status" value="1"/>
</dbReference>
<dbReference type="OrthoDB" id="9777345at2"/>
<protein>
    <submittedName>
        <fullName evidence="4">DUF1254 domain-containing protein</fullName>
    </submittedName>
</protein>
<dbReference type="Pfam" id="PF06863">
    <property type="entry name" value="DUF1254"/>
    <property type="match status" value="1"/>
</dbReference>
<organism evidence="4 5">
    <name type="scientific">Paracoccus litorisediminis</name>
    <dbReference type="NCBI Taxonomy" id="2006130"/>
    <lineage>
        <taxon>Bacteria</taxon>
        <taxon>Pseudomonadati</taxon>
        <taxon>Pseudomonadota</taxon>
        <taxon>Alphaproteobacteria</taxon>
        <taxon>Rhodobacterales</taxon>
        <taxon>Paracoccaceae</taxon>
        <taxon>Paracoccus</taxon>
    </lineage>
</organism>